<reference evidence="2" key="1">
    <citation type="journal article" date="2022" name="bioRxiv">
        <title>Sequencing and chromosome-scale assembly of the giantPleurodeles waltlgenome.</title>
        <authorList>
            <person name="Brown T."/>
            <person name="Elewa A."/>
            <person name="Iarovenko S."/>
            <person name="Subramanian E."/>
            <person name="Araus A.J."/>
            <person name="Petzold A."/>
            <person name="Susuki M."/>
            <person name="Suzuki K.-i.T."/>
            <person name="Hayashi T."/>
            <person name="Toyoda A."/>
            <person name="Oliveira C."/>
            <person name="Osipova E."/>
            <person name="Leigh N.D."/>
            <person name="Simon A."/>
            <person name="Yun M.H."/>
        </authorList>
    </citation>
    <scope>NUCLEOTIDE SEQUENCE</scope>
    <source>
        <strain evidence="2">20211129_DDA</strain>
        <tissue evidence="2">Liver</tissue>
    </source>
</reference>
<feature type="region of interest" description="Disordered" evidence="1">
    <location>
        <begin position="44"/>
        <end position="82"/>
    </location>
</feature>
<evidence type="ECO:0000313" key="2">
    <source>
        <dbReference type="EMBL" id="KAJ1215513.1"/>
    </source>
</evidence>
<dbReference type="AlphaFoldDB" id="A0AAV7WSN4"/>
<gene>
    <name evidence="2" type="ORF">NDU88_003121</name>
</gene>
<dbReference type="Proteomes" id="UP001066276">
    <property type="component" value="Chromosome 1_1"/>
</dbReference>
<name>A0AAV7WSN4_PLEWA</name>
<organism evidence="2 3">
    <name type="scientific">Pleurodeles waltl</name>
    <name type="common">Iberian ribbed newt</name>
    <dbReference type="NCBI Taxonomy" id="8319"/>
    <lineage>
        <taxon>Eukaryota</taxon>
        <taxon>Metazoa</taxon>
        <taxon>Chordata</taxon>
        <taxon>Craniata</taxon>
        <taxon>Vertebrata</taxon>
        <taxon>Euteleostomi</taxon>
        <taxon>Amphibia</taxon>
        <taxon>Batrachia</taxon>
        <taxon>Caudata</taxon>
        <taxon>Salamandroidea</taxon>
        <taxon>Salamandridae</taxon>
        <taxon>Pleurodelinae</taxon>
        <taxon>Pleurodeles</taxon>
    </lineage>
</organism>
<keyword evidence="3" id="KW-1185">Reference proteome</keyword>
<evidence type="ECO:0000313" key="3">
    <source>
        <dbReference type="Proteomes" id="UP001066276"/>
    </source>
</evidence>
<protein>
    <submittedName>
        <fullName evidence="2">Uncharacterized protein</fullName>
    </submittedName>
</protein>
<proteinExistence type="predicted"/>
<dbReference type="EMBL" id="JANPWB010000001">
    <property type="protein sequence ID" value="KAJ1215513.1"/>
    <property type="molecule type" value="Genomic_DNA"/>
</dbReference>
<comment type="caution">
    <text evidence="2">The sequence shown here is derived from an EMBL/GenBank/DDBJ whole genome shotgun (WGS) entry which is preliminary data.</text>
</comment>
<accession>A0AAV7WSN4</accession>
<sequence length="108" mass="11333">MGSRVPPPRSPGLAVQSLGSAAAAPVARYLRRGPLFHARPRLTMGGGAVGLRSARAAPNGTQRPLGPPRGPSRTALRPAARHTVSVCDRPGLARLIRVLRLAPPELDR</sequence>
<evidence type="ECO:0000256" key="1">
    <source>
        <dbReference type="SAM" id="MobiDB-lite"/>
    </source>
</evidence>